<evidence type="ECO:0000313" key="1">
    <source>
        <dbReference type="EMBL" id="GBP97844.1"/>
    </source>
</evidence>
<dbReference type="Proteomes" id="UP000299102">
    <property type="component" value="Unassembled WGS sequence"/>
</dbReference>
<organism evidence="1 2">
    <name type="scientific">Eumeta variegata</name>
    <name type="common">Bagworm moth</name>
    <name type="synonym">Eumeta japonica</name>
    <dbReference type="NCBI Taxonomy" id="151549"/>
    <lineage>
        <taxon>Eukaryota</taxon>
        <taxon>Metazoa</taxon>
        <taxon>Ecdysozoa</taxon>
        <taxon>Arthropoda</taxon>
        <taxon>Hexapoda</taxon>
        <taxon>Insecta</taxon>
        <taxon>Pterygota</taxon>
        <taxon>Neoptera</taxon>
        <taxon>Endopterygota</taxon>
        <taxon>Lepidoptera</taxon>
        <taxon>Glossata</taxon>
        <taxon>Ditrysia</taxon>
        <taxon>Tineoidea</taxon>
        <taxon>Psychidae</taxon>
        <taxon>Oiketicinae</taxon>
        <taxon>Eumeta</taxon>
    </lineage>
</organism>
<accession>A0A4C2AFA6</accession>
<reference evidence="1 2" key="1">
    <citation type="journal article" date="2019" name="Commun. Biol.">
        <title>The bagworm genome reveals a unique fibroin gene that provides high tensile strength.</title>
        <authorList>
            <person name="Kono N."/>
            <person name="Nakamura H."/>
            <person name="Ohtoshi R."/>
            <person name="Tomita M."/>
            <person name="Numata K."/>
            <person name="Arakawa K."/>
        </authorList>
    </citation>
    <scope>NUCLEOTIDE SEQUENCE [LARGE SCALE GENOMIC DNA]</scope>
</reference>
<keyword evidence="2" id="KW-1185">Reference proteome</keyword>
<dbReference type="EMBL" id="BGZK01003014">
    <property type="protein sequence ID" value="GBP97844.1"/>
    <property type="molecule type" value="Genomic_DNA"/>
</dbReference>
<proteinExistence type="predicted"/>
<dbReference type="AlphaFoldDB" id="A0A4C2AFA6"/>
<gene>
    <name evidence="1" type="ORF">EVAR_57026_1</name>
</gene>
<sequence length="124" mass="13981">MHDVATLDLSSRSAAMTGQAALSRRHRRCVTVGSPFLTKLWEGLHVPSYFQLAPLPRGSDYNEAPLLRHATLNLCDRFTNFEELSPTSSGRLHPSWWPALYWQLSLASQLKISSIISFWKNVGI</sequence>
<name>A0A4C2AFA6_EUMVA</name>
<protein>
    <submittedName>
        <fullName evidence="1">Uncharacterized protein</fullName>
    </submittedName>
</protein>
<evidence type="ECO:0000313" key="2">
    <source>
        <dbReference type="Proteomes" id="UP000299102"/>
    </source>
</evidence>
<comment type="caution">
    <text evidence="1">The sequence shown here is derived from an EMBL/GenBank/DDBJ whole genome shotgun (WGS) entry which is preliminary data.</text>
</comment>